<dbReference type="GO" id="GO:0005886">
    <property type="term" value="C:plasma membrane"/>
    <property type="evidence" value="ECO:0007669"/>
    <property type="project" value="UniProtKB-SubCell"/>
</dbReference>
<dbReference type="PANTHER" id="PTHR30578">
    <property type="entry name" value="ELECTRON TRANSPORT COMPLEX PROTEIN RNFD"/>
    <property type="match status" value="1"/>
</dbReference>
<dbReference type="OrthoDB" id="9776359at2"/>
<keyword evidence="2 10" id="KW-0597">Phosphoprotein</keyword>
<proteinExistence type="inferred from homology"/>
<dbReference type="EMBL" id="JPER01000001">
    <property type="protein sequence ID" value="KFZ31637.1"/>
    <property type="molecule type" value="Genomic_DNA"/>
</dbReference>
<dbReference type="HAMAP" id="MF_00462">
    <property type="entry name" value="RsxD_RnfD"/>
    <property type="match status" value="1"/>
</dbReference>
<dbReference type="NCBIfam" id="TIGR01946">
    <property type="entry name" value="rnfD"/>
    <property type="match status" value="1"/>
</dbReference>
<keyword evidence="9 10" id="KW-0472">Membrane</keyword>
<keyword evidence="7 10" id="KW-0249">Electron transport</keyword>
<feature type="transmembrane region" description="Helical" evidence="10">
    <location>
        <begin position="73"/>
        <end position="89"/>
    </location>
</feature>
<evidence type="ECO:0000256" key="6">
    <source>
        <dbReference type="ARBA" id="ARBA00022967"/>
    </source>
</evidence>
<sequence>MTFKIAASPHTHQRRTTRQIMRLVYLALIPGVILQSVFFGWGVWFQLILALATAWLAEGLCMRLRGRPMWSAWRDHTAMVTAVLLAISIPALAPWWIIVIGTAFAVIVVKHVYGGVGQNLFNPAMAGYVVLLVSFPVQMTSWPAPTMLTEHSISVVDTINLIVSGYTSAGYNLEQLRTGIDGLTMATPLDSLRTDLGSQMTLAEATDKPIFTDFAGVGWQWINLAYLLGGLVLIKLRVISWHIPAGVLLGLGLPALLGAAFAPDQQIGPVLHLFSGATMLGAFFIATDPVTAATSNRGRLWFGLLIGALVYIIRTWGGYPDGVAFAVLLGNMMVPVIDKYTRPVVYGHRGHP</sequence>
<comment type="cofactor">
    <cofactor evidence="10">
        <name>FMN</name>
        <dbReference type="ChEBI" id="CHEBI:58210"/>
    </cofactor>
</comment>
<feature type="transmembrane region" description="Helical" evidence="10">
    <location>
        <begin position="267"/>
        <end position="286"/>
    </location>
</feature>
<name>A0A094IWY4_9GAMM</name>
<evidence type="ECO:0000256" key="9">
    <source>
        <dbReference type="ARBA" id="ARBA00023136"/>
    </source>
</evidence>
<feature type="transmembrane region" description="Helical" evidence="10">
    <location>
        <begin position="20"/>
        <end position="38"/>
    </location>
</feature>
<feature type="transmembrane region" description="Helical" evidence="10">
    <location>
        <begin position="120"/>
        <end position="139"/>
    </location>
</feature>
<dbReference type="InterPro" id="IPR004338">
    <property type="entry name" value="NqrB/RnfD"/>
</dbReference>
<evidence type="ECO:0000256" key="10">
    <source>
        <dbReference type="HAMAP-Rule" id="MF_00462"/>
    </source>
</evidence>
<feature type="transmembrane region" description="Helical" evidence="10">
    <location>
        <begin position="217"/>
        <end position="234"/>
    </location>
</feature>
<evidence type="ECO:0000256" key="2">
    <source>
        <dbReference type="ARBA" id="ARBA00022553"/>
    </source>
</evidence>
<keyword evidence="4 10" id="KW-0288">FMN</keyword>
<evidence type="ECO:0000256" key="3">
    <source>
        <dbReference type="ARBA" id="ARBA00022630"/>
    </source>
</evidence>
<dbReference type="NCBIfam" id="NF002011">
    <property type="entry name" value="PRK00816.1"/>
    <property type="match status" value="1"/>
</dbReference>
<feature type="transmembrane region" description="Helical" evidence="10">
    <location>
        <begin position="298"/>
        <end position="317"/>
    </location>
</feature>
<dbReference type="Pfam" id="PF03116">
    <property type="entry name" value="NQR2_RnfD_RnfE"/>
    <property type="match status" value="1"/>
</dbReference>
<evidence type="ECO:0000313" key="11">
    <source>
        <dbReference type="EMBL" id="KFZ31637.1"/>
    </source>
</evidence>
<gene>
    <name evidence="10" type="primary">rnfD</name>
    <name evidence="11" type="ORF">IDSA_02755</name>
</gene>
<accession>A0A094IWY4</accession>
<organism evidence="11 12">
    <name type="scientific">Pseudidiomarina salinarum</name>
    <dbReference type="NCBI Taxonomy" id="435908"/>
    <lineage>
        <taxon>Bacteria</taxon>
        <taxon>Pseudomonadati</taxon>
        <taxon>Pseudomonadota</taxon>
        <taxon>Gammaproteobacteria</taxon>
        <taxon>Alteromonadales</taxon>
        <taxon>Idiomarinaceae</taxon>
        <taxon>Pseudidiomarina</taxon>
    </lineage>
</organism>
<keyword evidence="1 10" id="KW-0813">Transport</keyword>
<dbReference type="STRING" id="435908.IDSA_02755"/>
<comment type="subunit">
    <text evidence="10">The complex is composed of six subunits: RnfA, RnfB, RnfC, RnfD, RnfE and RnfG.</text>
</comment>
<feature type="transmembrane region" description="Helical" evidence="10">
    <location>
        <begin position="241"/>
        <end position="261"/>
    </location>
</feature>
<comment type="function">
    <text evidence="10">Part of a membrane-bound complex that couples electron transfer with translocation of ions across the membrane.</text>
</comment>
<dbReference type="InterPro" id="IPR011303">
    <property type="entry name" value="RnfD_bac"/>
</dbReference>
<evidence type="ECO:0000256" key="8">
    <source>
        <dbReference type="ARBA" id="ARBA00022989"/>
    </source>
</evidence>
<evidence type="ECO:0000256" key="4">
    <source>
        <dbReference type="ARBA" id="ARBA00022643"/>
    </source>
</evidence>
<dbReference type="PANTHER" id="PTHR30578:SF0">
    <property type="entry name" value="ION-TRANSLOCATING OXIDOREDUCTASE COMPLEX SUBUNIT D"/>
    <property type="match status" value="1"/>
</dbReference>
<keyword evidence="12" id="KW-1185">Reference proteome</keyword>
<dbReference type="GO" id="GO:0022900">
    <property type="term" value="P:electron transport chain"/>
    <property type="evidence" value="ECO:0007669"/>
    <property type="project" value="UniProtKB-UniRule"/>
</dbReference>
<evidence type="ECO:0000313" key="12">
    <source>
        <dbReference type="Proteomes" id="UP000054363"/>
    </source>
</evidence>
<keyword evidence="6 10" id="KW-1278">Translocase</keyword>
<evidence type="ECO:0000256" key="7">
    <source>
        <dbReference type="ARBA" id="ARBA00022982"/>
    </source>
</evidence>
<evidence type="ECO:0000256" key="5">
    <source>
        <dbReference type="ARBA" id="ARBA00022692"/>
    </source>
</evidence>
<dbReference type="GO" id="GO:0055085">
    <property type="term" value="P:transmembrane transport"/>
    <property type="evidence" value="ECO:0007669"/>
    <property type="project" value="InterPro"/>
</dbReference>
<comment type="similarity">
    <text evidence="10">Belongs to the NqrB/RnfD family.</text>
</comment>
<keyword evidence="5 10" id="KW-0812">Transmembrane</keyword>
<keyword evidence="3 10" id="KW-0285">Flavoprotein</keyword>
<dbReference type="eggNOG" id="COG4658">
    <property type="taxonomic scope" value="Bacteria"/>
</dbReference>
<reference evidence="11 12" key="1">
    <citation type="submission" date="2014-06" db="EMBL/GenBank/DDBJ databases">
        <title>The draft genome sequence of Idiomarina salinarum ISL-52.</title>
        <authorList>
            <person name="Du J."/>
            <person name="Shao Z."/>
        </authorList>
    </citation>
    <scope>NUCLEOTIDE SEQUENCE [LARGE SCALE GENOMIC DNA]</scope>
    <source>
        <strain evidence="11 12">ISL-52</strain>
    </source>
</reference>
<feature type="modified residue" description="FMN phosphoryl threonine" evidence="10">
    <location>
        <position position="187"/>
    </location>
</feature>
<protein>
    <recommendedName>
        <fullName evidence="10">Ion-translocating oxidoreductase complex subunit D</fullName>
        <ecNumber evidence="10">7.-.-.-</ecNumber>
    </recommendedName>
    <alternativeName>
        <fullName evidence="10">Rnf electron transport complex subunit D</fullName>
    </alternativeName>
</protein>
<evidence type="ECO:0000256" key="1">
    <source>
        <dbReference type="ARBA" id="ARBA00022448"/>
    </source>
</evidence>
<keyword evidence="8 10" id="KW-1133">Transmembrane helix</keyword>
<dbReference type="EC" id="7.-.-.-" evidence="10"/>
<comment type="subcellular location">
    <subcellularLocation>
        <location evidence="10">Cell inner membrane</location>
        <topology evidence="10">Multi-pass membrane protein</topology>
    </subcellularLocation>
</comment>
<keyword evidence="10" id="KW-1003">Cell membrane</keyword>
<keyword evidence="10" id="KW-0997">Cell inner membrane</keyword>
<dbReference type="RefSeq" id="WP_034774004.1">
    <property type="nucleotide sequence ID" value="NZ_JPER01000001.1"/>
</dbReference>
<dbReference type="Proteomes" id="UP000054363">
    <property type="component" value="Unassembled WGS sequence"/>
</dbReference>
<dbReference type="AlphaFoldDB" id="A0A094IWY4"/>
<comment type="caution">
    <text evidence="11">The sequence shown here is derived from an EMBL/GenBank/DDBJ whole genome shotgun (WGS) entry which is preliminary data.</text>
</comment>